<evidence type="ECO:0000256" key="2">
    <source>
        <dbReference type="ARBA" id="ARBA00023004"/>
    </source>
</evidence>
<evidence type="ECO:0000259" key="4">
    <source>
        <dbReference type="PROSITE" id="PS51471"/>
    </source>
</evidence>
<dbReference type="Gene3D" id="2.60.120.330">
    <property type="entry name" value="B-lactam Antibiotic, Isopenicillin N Synthase, Chain"/>
    <property type="match status" value="1"/>
</dbReference>
<proteinExistence type="predicted"/>
<evidence type="ECO:0000256" key="3">
    <source>
        <dbReference type="SAM" id="SignalP"/>
    </source>
</evidence>
<accession>A0A6G1DS35</accession>
<dbReference type="EMBL" id="SPHZ02000006">
    <property type="protein sequence ID" value="KAF0915201.1"/>
    <property type="molecule type" value="Genomic_DNA"/>
</dbReference>
<reference evidence="5 6" key="1">
    <citation type="submission" date="2019-11" db="EMBL/GenBank/DDBJ databases">
        <title>Whole genome sequence of Oryza granulata.</title>
        <authorList>
            <person name="Li W."/>
        </authorList>
    </citation>
    <scope>NUCLEOTIDE SEQUENCE [LARGE SCALE GENOMIC DNA]</scope>
    <source>
        <strain evidence="6">cv. Menghai</strain>
        <tissue evidence="5">Leaf</tissue>
    </source>
</reference>
<keyword evidence="3" id="KW-0732">Signal</keyword>
<dbReference type="InterPro" id="IPR044861">
    <property type="entry name" value="IPNS-like_FE2OG_OXY"/>
</dbReference>
<dbReference type="SUPFAM" id="SSF51197">
    <property type="entry name" value="Clavaminate synthase-like"/>
    <property type="match status" value="1"/>
</dbReference>
<gene>
    <name evidence="5" type="ORF">E2562_034158</name>
</gene>
<evidence type="ECO:0000256" key="1">
    <source>
        <dbReference type="ARBA" id="ARBA00022723"/>
    </source>
</evidence>
<dbReference type="Pfam" id="PF03171">
    <property type="entry name" value="2OG-FeII_Oxy"/>
    <property type="match status" value="1"/>
</dbReference>
<protein>
    <recommendedName>
        <fullName evidence="4">Fe2OG dioxygenase domain-containing protein</fullName>
    </recommendedName>
</protein>
<feature type="signal peptide" evidence="3">
    <location>
        <begin position="1"/>
        <end position="20"/>
    </location>
</feature>
<evidence type="ECO:0000313" key="5">
    <source>
        <dbReference type="EMBL" id="KAF0915201.1"/>
    </source>
</evidence>
<feature type="chain" id="PRO_5026126181" description="Fe2OG dioxygenase domain-containing protein" evidence="3">
    <location>
        <begin position="21"/>
        <end position="176"/>
    </location>
</feature>
<keyword evidence="6" id="KW-1185">Reference proteome</keyword>
<keyword evidence="2" id="KW-0408">Iron</keyword>
<name>A0A6G1DS35_9ORYZ</name>
<organism evidence="5 6">
    <name type="scientific">Oryza meyeriana var. granulata</name>
    <dbReference type="NCBI Taxonomy" id="110450"/>
    <lineage>
        <taxon>Eukaryota</taxon>
        <taxon>Viridiplantae</taxon>
        <taxon>Streptophyta</taxon>
        <taxon>Embryophyta</taxon>
        <taxon>Tracheophyta</taxon>
        <taxon>Spermatophyta</taxon>
        <taxon>Magnoliopsida</taxon>
        <taxon>Liliopsida</taxon>
        <taxon>Poales</taxon>
        <taxon>Poaceae</taxon>
        <taxon>BOP clade</taxon>
        <taxon>Oryzoideae</taxon>
        <taxon>Oryzeae</taxon>
        <taxon>Oryzinae</taxon>
        <taxon>Oryza</taxon>
        <taxon>Oryza meyeriana</taxon>
    </lineage>
</organism>
<keyword evidence="1" id="KW-0479">Metal-binding</keyword>
<dbReference type="PROSITE" id="PS51471">
    <property type="entry name" value="FE2OG_OXY"/>
    <property type="match status" value="1"/>
</dbReference>
<dbReference type="InterPro" id="IPR050295">
    <property type="entry name" value="Plant_2OG-oxidoreductases"/>
</dbReference>
<dbReference type="PANTHER" id="PTHR47991">
    <property type="entry name" value="OXOGLUTARATE/IRON-DEPENDENT DIOXYGENASE"/>
    <property type="match status" value="1"/>
</dbReference>
<dbReference type="Proteomes" id="UP000479710">
    <property type="component" value="Unassembled WGS sequence"/>
</dbReference>
<sequence>MWNLATRLLAFMAIDLGIEQETLLAAFRGKRQSKSLHRYPPCRHPEKVMGIAPHADGFGLTLLLHGDDTPGLKIRRDGQWHPVQPLPGAFVVNIGEILEVLTNGNYRTVLHRVLVDAKRSRATVAMFKDACIGGVVKRLPELGKARYEAIKRSEYSKGHLKALNKGERFLDTLEIR</sequence>
<feature type="domain" description="Fe2OG dioxygenase" evidence="4">
    <location>
        <begin position="30"/>
        <end position="130"/>
    </location>
</feature>
<dbReference type="GO" id="GO:0046872">
    <property type="term" value="F:metal ion binding"/>
    <property type="evidence" value="ECO:0007669"/>
    <property type="project" value="UniProtKB-KW"/>
</dbReference>
<dbReference type="AlphaFoldDB" id="A0A6G1DS35"/>
<dbReference type="OrthoDB" id="288590at2759"/>
<dbReference type="InterPro" id="IPR027443">
    <property type="entry name" value="IPNS-like_sf"/>
</dbReference>
<evidence type="ECO:0000313" key="6">
    <source>
        <dbReference type="Proteomes" id="UP000479710"/>
    </source>
</evidence>
<dbReference type="InterPro" id="IPR005123">
    <property type="entry name" value="Oxoglu/Fe-dep_dioxygenase_dom"/>
</dbReference>
<comment type="caution">
    <text evidence="5">The sequence shown here is derived from an EMBL/GenBank/DDBJ whole genome shotgun (WGS) entry which is preliminary data.</text>
</comment>